<dbReference type="InterPro" id="IPR000639">
    <property type="entry name" value="Epox_hydrolase-like"/>
</dbReference>
<reference evidence="6 7" key="1">
    <citation type="submission" date="2016-07" db="EMBL/GenBank/DDBJ databases">
        <title>Pervasive Adenine N6-methylation of Active Genes in Fungi.</title>
        <authorList>
            <consortium name="DOE Joint Genome Institute"/>
            <person name="Mondo S.J."/>
            <person name="Dannebaum R.O."/>
            <person name="Kuo R.C."/>
            <person name="Labutti K."/>
            <person name="Haridas S."/>
            <person name="Kuo A."/>
            <person name="Salamov A."/>
            <person name="Ahrendt S.R."/>
            <person name="Lipzen A."/>
            <person name="Sullivan W."/>
            <person name="Andreopoulos W.B."/>
            <person name="Clum A."/>
            <person name="Lindquist E."/>
            <person name="Daum C."/>
            <person name="Ramamoorthy G.K."/>
            <person name="Gryganskyi A."/>
            <person name="Culley D."/>
            <person name="Magnuson J.K."/>
            <person name="James T.Y."/>
            <person name="O'Malley M.A."/>
            <person name="Stajich J.E."/>
            <person name="Spatafora J.W."/>
            <person name="Visel A."/>
            <person name="Grigoriev I.V."/>
        </authorList>
    </citation>
    <scope>NUCLEOTIDE SEQUENCE [LARGE SCALE GENOMIC DNA]</scope>
    <source>
        <strain evidence="6 7">NRRL 1336</strain>
    </source>
</reference>
<feature type="domain" description="Epoxide hydrolase N-terminal" evidence="5">
    <location>
        <begin position="9"/>
        <end position="112"/>
    </location>
</feature>
<dbReference type="InterPro" id="IPR029058">
    <property type="entry name" value="AB_hydrolase_fold"/>
</dbReference>
<name>A0A1X2I6J1_9FUNG</name>
<comment type="similarity">
    <text evidence="1">Belongs to the peptidase S33 family.</text>
</comment>
<organism evidence="6 7">
    <name type="scientific">Absidia repens</name>
    <dbReference type="NCBI Taxonomy" id="90262"/>
    <lineage>
        <taxon>Eukaryota</taxon>
        <taxon>Fungi</taxon>
        <taxon>Fungi incertae sedis</taxon>
        <taxon>Mucoromycota</taxon>
        <taxon>Mucoromycotina</taxon>
        <taxon>Mucoromycetes</taxon>
        <taxon>Mucorales</taxon>
        <taxon>Cunninghamellaceae</taxon>
        <taxon>Absidia</taxon>
    </lineage>
</organism>
<dbReference type="OrthoDB" id="7130006at2759"/>
<evidence type="ECO:0000256" key="2">
    <source>
        <dbReference type="ARBA" id="ARBA00022797"/>
    </source>
</evidence>
<dbReference type="Proteomes" id="UP000193560">
    <property type="component" value="Unassembled WGS sequence"/>
</dbReference>
<keyword evidence="3 6" id="KW-0378">Hydrolase</keyword>
<dbReference type="PIRSF" id="PIRSF001112">
    <property type="entry name" value="Epoxide_hydrolase"/>
    <property type="match status" value="1"/>
</dbReference>
<dbReference type="GO" id="GO:0004301">
    <property type="term" value="F:epoxide hydrolase activity"/>
    <property type="evidence" value="ECO:0007669"/>
    <property type="project" value="TreeGrafter"/>
</dbReference>
<dbReference type="SUPFAM" id="SSF53474">
    <property type="entry name" value="alpha/beta-Hydrolases"/>
    <property type="match status" value="1"/>
</dbReference>
<gene>
    <name evidence="6" type="ORF">BCR42DRAFT_380759</name>
</gene>
<dbReference type="AlphaFoldDB" id="A0A1X2I6J1"/>
<proteinExistence type="inferred from homology"/>
<dbReference type="STRING" id="90262.A0A1X2I6J1"/>
<sequence length="417" mass="47117">MIQDFEIPSFTTGQLSDLHQRIDSSIQPHEFTSQKGDDWQYGTPWKALEPLVTEWRDSYDWEEARAELNQWHHYKYTTKQGMKVHFVHEVSKDPDAIPLILCHGWPSTFYEFHKVINPLRDGKLGAQAYHVIVPSLPGYGFSDPPTAPGFGTTKIGDVFNELMLELGYSKYVAHGTDWGSVVCRSMASKHDKHCSAVHVTLFVCAPPLPTLNNLWQHPTKVAKFLLAAKVLGFDTVYGQGKLKSMGQNFVDANNNPDAGYRAIQGTRPYSLAYGLTDSPTALLGWMLEKYHFWTHHEGDEAQVAALPSTITVKEVLTQVSIYWLTNTMSSSIRLYYEFLQQTKTMKTGMTDYIHIPLGISTFKNELSRVPKDWIETAGNLKFFNEHPLGGHFSALEVPELLVADLRSFGKEAAIVFE</sequence>
<dbReference type="InterPro" id="IPR010497">
    <property type="entry name" value="Epoxide_hydro_N"/>
</dbReference>
<dbReference type="EMBL" id="MCGE01000024">
    <property type="protein sequence ID" value="ORZ10466.1"/>
    <property type="molecule type" value="Genomic_DNA"/>
</dbReference>
<evidence type="ECO:0000259" key="5">
    <source>
        <dbReference type="Pfam" id="PF06441"/>
    </source>
</evidence>
<dbReference type="PRINTS" id="PR00412">
    <property type="entry name" value="EPOXHYDRLASE"/>
</dbReference>
<evidence type="ECO:0000313" key="6">
    <source>
        <dbReference type="EMBL" id="ORZ10466.1"/>
    </source>
</evidence>
<comment type="caution">
    <text evidence="6">The sequence shown here is derived from an EMBL/GenBank/DDBJ whole genome shotgun (WGS) entry which is preliminary data.</text>
</comment>
<feature type="active site" description="Proton acceptor" evidence="4">
    <location>
        <position position="391"/>
    </location>
</feature>
<feature type="active site" description="Proton donor" evidence="4">
    <location>
        <position position="335"/>
    </location>
</feature>
<keyword evidence="7" id="KW-1185">Reference proteome</keyword>
<dbReference type="InterPro" id="IPR016292">
    <property type="entry name" value="Epoxide_hydrolase"/>
</dbReference>
<dbReference type="Pfam" id="PF06441">
    <property type="entry name" value="EHN"/>
    <property type="match status" value="1"/>
</dbReference>
<protein>
    <submittedName>
        <fullName evidence="6">Alpha/Beta hydrolase protein</fullName>
    </submittedName>
</protein>
<keyword evidence="2" id="KW-0058">Aromatic hydrocarbons catabolism</keyword>
<evidence type="ECO:0000313" key="7">
    <source>
        <dbReference type="Proteomes" id="UP000193560"/>
    </source>
</evidence>
<dbReference type="PANTHER" id="PTHR21661:SF35">
    <property type="entry name" value="EPOXIDE HYDROLASE"/>
    <property type="match status" value="1"/>
</dbReference>
<evidence type="ECO:0000256" key="1">
    <source>
        <dbReference type="ARBA" id="ARBA00010088"/>
    </source>
</evidence>
<dbReference type="Gene3D" id="3.40.50.1820">
    <property type="entry name" value="alpha/beta hydrolase"/>
    <property type="match status" value="1"/>
</dbReference>
<accession>A0A1X2I6J1</accession>
<evidence type="ECO:0000256" key="3">
    <source>
        <dbReference type="ARBA" id="ARBA00022801"/>
    </source>
</evidence>
<evidence type="ECO:0000256" key="4">
    <source>
        <dbReference type="PIRSR" id="PIRSR001112-1"/>
    </source>
</evidence>
<dbReference type="PANTHER" id="PTHR21661">
    <property type="entry name" value="EPOXIDE HYDROLASE 1-RELATED"/>
    <property type="match status" value="1"/>
</dbReference>
<dbReference type="GO" id="GO:0097176">
    <property type="term" value="P:epoxide metabolic process"/>
    <property type="evidence" value="ECO:0007669"/>
    <property type="project" value="TreeGrafter"/>
</dbReference>
<feature type="active site" description="Nucleophile" evidence="4">
    <location>
        <position position="177"/>
    </location>
</feature>